<comment type="caution">
    <text evidence="2">The sequence shown here is derived from an EMBL/GenBank/DDBJ whole genome shotgun (WGS) entry which is preliminary data.</text>
</comment>
<dbReference type="RefSeq" id="WP_234044933.1">
    <property type="nucleotide sequence ID" value="NZ_JAENII010000011.1"/>
</dbReference>
<evidence type="ECO:0000256" key="1">
    <source>
        <dbReference type="SAM" id="MobiDB-lite"/>
    </source>
</evidence>
<evidence type="ECO:0008006" key="4">
    <source>
        <dbReference type="Google" id="ProtNLM"/>
    </source>
</evidence>
<name>A0A934RAL9_9BACT</name>
<proteinExistence type="predicted"/>
<feature type="region of interest" description="Disordered" evidence="1">
    <location>
        <begin position="280"/>
        <end position="309"/>
    </location>
</feature>
<keyword evidence="3" id="KW-1185">Reference proteome</keyword>
<dbReference type="AlphaFoldDB" id="A0A934RAL9"/>
<accession>A0A934RAL9</accession>
<organism evidence="2 3">
    <name type="scientific">Haloferula rosea</name>
    <dbReference type="NCBI Taxonomy" id="490093"/>
    <lineage>
        <taxon>Bacteria</taxon>
        <taxon>Pseudomonadati</taxon>
        <taxon>Verrucomicrobiota</taxon>
        <taxon>Verrucomicrobiia</taxon>
        <taxon>Verrucomicrobiales</taxon>
        <taxon>Verrucomicrobiaceae</taxon>
        <taxon>Haloferula</taxon>
    </lineage>
</organism>
<evidence type="ECO:0000313" key="2">
    <source>
        <dbReference type="EMBL" id="MBK1828194.1"/>
    </source>
</evidence>
<sequence length="401" mass="46277">MILPRTIRDGEAAILWSPKGTRRIITGPSVIFAPFERMEMLPRRVARDGEFLVVHHADGTTEHIPGPCERWFDPLLHSRMDVERAIDLDSHEAVVIYREGKEGVRHCILRGPAVHVPEPNEWLHQFRWHADNGKGRKVPGALKFQKLRVIPDQMYFDVEGVRTSDEALVTVKLMVFFELMDIERMLASTHDPIADFINALTADVIQFACGSDFETFKSDAERLNDLRTYQELTTGAKRIGYRINKVVYRGYLAPGKLQQMHDNAIETRTRLLLESETEQRKQEVADLQQARDHERAARDREEEQRNLSHRLDLSRRTRLDELSGTREQEQLELELLTQKQEAEVVHRQRMIELQADEWLRLKDAGADLTAVLVAKERNPDKVIRLEQEASQGTGVHLHEAV</sequence>
<gene>
    <name evidence="2" type="ORF">JIN81_14265</name>
</gene>
<dbReference type="Proteomes" id="UP000658278">
    <property type="component" value="Unassembled WGS sequence"/>
</dbReference>
<protein>
    <recommendedName>
        <fullName evidence="4">Band 7 domain-containing protein</fullName>
    </recommendedName>
</protein>
<dbReference type="EMBL" id="JAENII010000011">
    <property type="protein sequence ID" value="MBK1828194.1"/>
    <property type="molecule type" value="Genomic_DNA"/>
</dbReference>
<evidence type="ECO:0000313" key="3">
    <source>
        <dbReference type="Proteomes" id="UP000658278"/>
    </source>
</evidence>
<reference evidence="2" key="1">
    <citation type="submission" date="2021-01" db="EMBL/GenBank/DDBJ databases">
        <title>Modified the classification status of verrucomicrobia.</title>
        <authorList>
            <person name="Feng X."/>
        </authorList>
    </citation>
    <scope>NUCLEOTIDE SEQUENCE</scope>
    <source>
        <strain evidence="2">KCTC 22201</strain>
    </source>
</reference>